<dbReference type="AlphaFoldDB" id="A0A0V0S354"/>
<evidence type="ECO:0000313" key="1">
    <source>
        <dbReference type="EMBL" id="KRX21128.1"/>
    </source>
</evidence>
<dbReference type="EMBL" id="JYDL01000042">
    <property type="protein sequence ID" value="KRX21128.1"/>
    <property type="molecule type" value="Genomic_DNA"/>
</dbReference>
<protein>
    <submittedName>
        <fullName evidence="1">Uncharacterized protein</fullName>
    </submittedName>
</protein>
<comment type="caution">
    <text evidence="1">The sequence shown here is derived from an EMBL/GenBank/DDBJ whole genome shotgun (WGS) entry which is preliminary data.</text>
</comment>
<gene>
    <name evidence="1" type="ORF">T07_11105</name>
</gene>
<keyword evidence="2" id="KW-1185">Reference proteome</keyword>
<dbReference type="Proteomes" id="UP000054630">
    <property type="component" value="Unassembled WGS sequence"/>
</dbReference>
<dbReference type="OrthoDB" id="10452238at2759"/>
<evidence type="ECO:0000313" key="2">
    <source>
        <dbReference type="Proteomes" id="UP000054630"/>
    </source>
</evidence>
<accession>A0A0V0S354</accession>
<sequence length="63" mass="7351">MTVANIHVTESRPYSDSQEQWAAFWTFFNSKLDHHYDAHNSNTRTRPMVDTSLKVVLIKCLIV</sequence>
<name>A0A0V0S354_9BILA</name>
<reference evidence="1 2" key="1">
    <citation type="submission" date="2015-01" db="EMBL/GenBank/DDBJ databases">
        <title>Evolution of Trichinella species and genotypes.</title>
        <authorList>
            <person name="Korhonen P.K."/>
            <person name="Edoardo P."/>
            <person name="Giuseppe L.R."/>
            <person name="Gasser R.B."/>
        </authorList>
    </citation>
    <scope>NUCLEOTIDE SEQUENCE [LARGE SCALE GENOMIC DNA]</scope>
    <source>
        <strain evidence="1">ISS37</strain>
    </source>
</reference>
<proteinExistence type="predicted"/>
<organism evidence="1 2">
    <name type="scientific">Trichinella nelsoni</name>
    <dbReference type="NCBI Taxonomy" id="6336"/>
    <lineage>
        <taxon>Eukaryota</taxon>
        <taxon>Metazoa</taxon>
        <taxon>Ecdysozoa</taxon>
        <taxon>Nematoda</taxon>
        <taxon>Enoplea</taxon>
        <taxon>Dorylaimia</taxon>
        <taxon>Trichinellida</taxon>
        <taxon>Trichinellidae</taxon>
        <taxon>Trichinella</taxon>
    </lineage>
</organism>